<feature type="domain" description="UDP N-acetylglucosamine O-acyltransferase C-terminal" evidence="6">
    <location>
        <begin position="179"/>
        <end position="244"/>
    </location>
</feature>
<keyword evidence="4" id="KW-0443">Lipid metabolism</keyword>
<dbReference type="InterPro" id="IPR029098">
    <property type="entry name" value="Acetyltransf_C"/>
</dbReference>
<evidence type="ECO:0000259" key="6">
    <source>
        <dbReference type="Pfam" id="PF13720"/>
    </source>
</evidence>
<dbReference type="SUPFAM" id="SSF51161">
    <property type="entry name" value="Trimeric LpxA-like enzymes"/>
    <property type="match status" value="1"/>
</dbReference>
<dbReference type="InterPro" id="IPR001451">
    <property type="entry name" value="Hexapep"/>
</dbReference>
<keyword evidence="5 7" id="KW-0012">Acyltransferase</keyword>
<sequence>MRMAKLIHPTAYIADKAHLADDVKVGPFAVIEDDVQIGHGCQIGAHAVVQRYVTMGSGNVLHPHSVLGDLPQDLGFKPETVTWLAIGDNNVFREGFTAHRATKENGETRIGSGCYFMNNSHVAHDCVIGDNTIFANNVAIGGHVEVGHKVFMGGSVVAHQFCRIGAYAIVQGTTGLNMDVIPFMLIGGRPARHYRLNTIGLRRAGITGDRYKVLETAFRLLKKKKSIEELEETEEILLLKEWLSVKSKRGLHGFIELSRAEDR</sequence>
<evidence type="ECO:0000313" key="7">
    <source>
        <dbReference type="EMBL" id="EFK96632.1"/>
    </source>
</evidence>
<reference evidence="7" key="1">
    <citation type="submission" date="2010-07" db="EMBL/GenBank/DDBJ databases">
        <authorList>
            <consortium name="CONSOLIDER consortium CSD2007-00005"/>
            <person name="Guazzaroni M.-E."/>
            <person name="Richter M."/>
            <person name="Garcia-Salamanca A."/>
            <person name="Yarza P."/>
            <person name="Ferrer M."/>
        </authorList>
    </citation>
    <scope>NUCLEOTIDE SEQUENCE</scope>
</reference>
<dbReference type="NCBIfam" id="TIGR01852">
    <property type="entry name" value="lipid_A_lpxA"/>
    <property type="match status" value="1"/>
</dbReference>
<keyword evidence="3 7" id="KW-0808">Transferase</keyword>
<comment type="caution">
    <text evidence="7">The sequence shown here is derived from an EMBL/GenBank/DDBJ whole genome shotgun (WGS) entry which is preliminary data.</text>
</comment>
<dbReference type="GO" id="GO:0008780">
    <property type="term" value="F:acyl-[acyl-carrier-protein]-UDP-N-acetylglucosamine O-acyltransferase activity"/>
    <property type="evidence" value="ECO:0007669"/>
    <property type="project" value="InterPro"/>
</dbReference>
<dbReference type="PANTHER" id="PTHR43480:SF1">
    <property type="entry name" value="ACYL-[ACYL-CARRIER-PROTEIN]--UDP-N-ACETYLGLUCOSAMINE O-ACYLTRANSFERASE, MITOCHONDRIAL-RELATED"/>
    <property type="match status" value="1"/>
</dbReference>
<dbReference type="Pfam" id="PF00132">
    <property type="entry name" value="Hexapep"/>
    <property type="match status" value="2"/>
</dbReference>
<dbReference type="InterPro" id="IPR010137">
    <property type="entry name" value="Lipid_A_LpxA"/>
</dbReference>
<evidence type="ECO:0000256" key="4">
    <source>
        <dbReference type="ARBA" id="ARBA00023098"/>
    </source>
</evidence>
<dbReference type="GO" id="GO:0009245">
    <property type="term" value="P:lipid A biosynthetic process"/>
    <property type="evidence" value="ECO:0007669"/>
    <property type="project" value="UniProtKB-KW"/>
</dbReference>
<organism evidence="7">
    <name type="scientific">sediment metagenome</name>
    <dbReference type="NCBI Taxonomy" id="749907"/>
    <lineage>
        <taxon>unclassified sequences</taxon>
        <taxon>metagenomes</taxon>
        <taxon>ecological metagenomes</taxon>
    </lineage>
</organism>
<name>D9PIJ5_9ZZZZ</name>
<dbReference type="PANTHER" id="PTHR43480">
    <property type="entry name" value="ACYL-[ACYL-CARRIER-PROTEIN]--UDP-N-ACETYLGLUCOSAMINE O-ACYLTRANSFERASE"/>
    <property type="match status" value="1"/>
</dbReference>
<proteinExistence type="predicted"/>
<dbReference type="GO" id="GO:0016020">
    <property type="term" value="C:membrane"/>
    <property type="evidence" value="ECO:0007669"/>
    <property type="project" value="GOC"/>
</dbReference>
<dbReference type="NCBIfam" id="NF003657">
    <property type="entry name" value="PRK05289.1"/>
    <property type="match status" value="1"/>
</dbReference>
<dbReference type="PIRSF" id="PIRSF000456">
    <property type="entry name" value="UDP-GlcNAc_acltr"/>
    <property type="match status" value="1"/>
</dbReference>
<keyword evidence="2" id="KW-0441">Lipid A biosynthesis</keyword>
<accession>D9PIJ5</accession>
<dbReference type="Gene3D" id="2.160.10.10">
    <property type="entry name" value="Hexapeptide repeat proteins"/>
    <property type="match status" value="1"/>
</dbReference>
<evidence type="ECO:0000256" key="3">
    <source>
        <dbReference type="ARBA" id="ARBA00022679"/>
    </source>
</evidence>
<evidence type="ECO:0000256" key="5">
    <source>
        <dbReference type="ARBA" id="ARBA00023315"/>
    </source>
</evidence>
<dbReference type="AlphaFoldDB" id="D9PIJ5"/>
<keyword evidence="1" id="KW-0444">Lipid biosynthesis</keyword>
<gene>
    <name evidence="7" type="ORF">LDC_1353</name>
</gene>
<evidence type="ECO:0000256" key="1">
    <source>
        <dbReference type="ARBA" id="ARBA00022516"/>
    </source>
</evidence>
<dbReference type="EMBL" id="ADZX01000433">
    <property type="protein sequence ID" value="EFK96632.1"/>
    <property type="molecule type" value="Genomic_DNA"/>
</dbReference>
<reference evidence="7" key="2">
    <citation type="journal article" date="2011" name="Microb. Ecol.">
        <title>Taxonomic and Functional Metagenomic Profiling of the Microbial Community in the Anoxic Sediment of a Sub-saline Shallow Lake (Laguna de Carrizo, Central Spain).</title>
        <authorList>
            <person name="Ferrer M."/>
            <person name="Guazzaroni M.E."/>
            <person name="Richter M."/>
            <person name="Garcia-Salamanca A."/>
            <person name="Yarza P."/>
            <person name="Suarez-Suarez A."/>
            <person name="Solano J."/>
            <person name="Alcaide M."/>
            <person name="van Dillewijn P."/>
            <person name="Molina-Henares M.A."/>
            <person name="Lopez-Cortes N."/>
            <person name="Al-Ramahi Y."/>
            <person name="Guerrero C."/>
            <person name="Acosta A."/>
            <person name="de Eugenio L.I."/>
            <person name="Martinez V."/>
            <person name="Marques S."/>
            <person name="Rojo F."/>
            <person name="Santero E."/>
            <person name="Genilloud O."/>
            <person name="Perez-Perez J."/>
            <person name="Rossello-Mora R."/>
            <person name="Ramos J.L."/>
        </authorList>
    </citation>
    <scope>NUCLEOTIDE SEQUENCE</scope>
</reference>
<dbReference type="InterPro" id="IPR011004">
    <property type="entry name" value="Trimer_LpxA-like_sf"/>
</dbReference>
<dbReference type="Pfam" id="PF13720">
    <property type="entry name" value="Acetyltransf_11"/>
    <property type="match status" value="1"/>
</dbReference>
<protein>
    <submittedName>
        <fullName evidence="7">Acyl-[acyl-carrier-protein]--UDP-N-acetylglucosamine O-acyltransferase</fullName>
    </submittedName>
</protein>
<evidence type="ECO:0000256" key="2">
    <source>
        <dbReference type="ARBA" id="ARBA00022556"/>
    </source>
</evidence>